<dbReference type="RefSeq" id="WP_078501404.1">
    <property type="nucleotide sequence ID" value="NZ_MSZX01000009.1"/>
</dbReference>
<dbReference type="PIRSF" id="PIRSF034981">
    <property type="entry name" value="Eut_put"/>
    <property type="match status" value="1"/>
</dbReference>
<comment type="caution">
    <text evidence="1">The sequence shown here is derived from an EMBL/GenBank/DDBJ whole genome shotgun (WGS) entry which is preliminary data.</text>
</comment>
<dbReference type="OrthoDB" id="6197337at2"/>
<organism evidence="1 2">
    <name type="scientific">Paenibacillus selenitireducens</name>
    <dbReference type="NCBI Taxonomy" id="1324314"/>
    <lineage>
        <taxon>Bacteria</taxon>
        <taxon>Bacillati</taxon>
        <taxon>Bacillota</taxon>
        <taxon>Bacilli</taxon>
        <taxon>Bacillales</taxon>
        <taxon>Paenibacillaceae</taxon>
        <taxon>Paenibacillus</taxon>
    </lineage>
</organism>
<dbReference type="EMBL" id="MSZX01000009">
    <property type="protein sequence ID" value="OPA75331.1"/>
    <property type="molecule type" value="Genomic_DNA"/>
</dbReference>
<evidence type="ECO:0000313" key="1">
    <source>
        <dbReference type="EMBL" id="OPA75331.1"/>
    </source>
</evidence>
<dbReference type="Proteomes" id="UP000190188">
    <property type="component" value="Unassembled WGS sequence"/>
</dbReference>
<dbReference type="AlphaFoldDB" id="A0A1T2X614"/>
<accession>A0A1T2X614</accession>
<proteinExistence type="predicted"/>
<gene>
    <name evidence="1" type="ORF">BVG16_22335</name>
</gene>
<keyword evidence="2" id="KW-1185">Reference proteome</keyword>
<name>A0A1T2X614_9BACL</name>
<sequence>MNMEGLDKEAFIQMMTEEIYKRLQQRQAAQTTPTVKQQAILLSAEPMPELANILNEHYDVQYYDESIRDCELIVVPKICIQLLANLANGISAGHRERFLLTMLLKGKKVVVLEEGLVFKKYKSTAPVMLYKQYEGYVDKLRSFGIRLVSTMDLLLACLDKEEAADVHVESTPAAAGLEVLSQKVITEAEMKKYHFRNIREIVVNRNSIITPLAQDYIRMQQMHVHRR</sequence>
<evidence type="ECO:0000313" key="2">
    <source>
        <dbReference type="Proteomes" id="UP000190188"/>
    </source>
</evidence>
<reference evidence="1 2" key="1">
    <citation type="submission" date="2017-01" db="EMBL/GenBank/DDBJ databases">
        <title>Genome analysis of Paenibacillus selenitrireducens ES3-24.</title>
        <authorList>
            <person name="Xu D."/>
            <person name="Yao R."/>
            <person name="Zheng S."/>
        </authorList>
    </citation>
    <scope>NUCLEOTIDE SEQUENCE [LARGE SCALE GENOMIC DNA]</scope>
    <source>
        <strain evidence="1 2">ES3-24</strain>
    </source>
</reference>
<dbReference type="InterPro" id="IPR013372">
    <property type="entry name" value="Eut_put"/>
</dbReference>
<dbReference type="STRING" id="1324314.BVG16_22335"/>
<protein>
    <submittedName>
        <fullName evidence="1">Ethanolamine utilization protein</fullName>
    </submittedName>
</protein>